<accession>A0ABM0GJ85</accession>
<dbReference type="GeneID" id="100366738"/>
<dbReference type="InterPro" id="IPR003409">
    <property type="entry name" value="MORN"/>
</dbReference>
<dbReference type="PANTHER" id="PTHR46917:SF1">
    <property type="entry name" value="MORN REPEAT-CONTAINING PROTEIN 2"/>
    <property type="match status" value="1"/>
</dbReference>
<proteinExistence type="predicted"/>
<sequence>MPAKATRKDKEKEDAKPTVLRGVYMLPNGDKYDGEYSRSEEGVLERNGYGEHTTSEGTVYQGNWENDKMNGHGKLMHPSGAIYEGDFVNNQFTGKGRYTWPDGSYYDGPFIENRMEGEGEFTDTDSQVWTGTFRYKAAPGLKFKLGL</sequence>
<name>A0ABM0GJ85_SACKO</name>
<feature type="region of interest" description="Disordered" evidence="2">
    <location>
        <begin position="30"/>
        <end position="65"/>
    </location>
</feature>
<organism evidence="3 4">
    <name type="scientific">Saccoglossus kowalevskii</name>
    <name type="common">Acorn worm</name>
    <dbReference type="NCBI Taxonomy" id="10224"/>
    <lineage>
        <taxon>Eukaryota</taxon>
        <taxon>Metazoa</taxon>
        <taxon>Hemichordata</taxon>
        <taxon>Enteropneusta</taxon>
        <taxon>Harrimaniidae</taxon>
        <taxon>Saccoglossus</taxon>
    </lineage>
</organism>
<protein>
    <submittedName>
        <fullName evidence="4">MORN repeat-containing protein 2-like</fullName>
    </submittedName>
</protein>
<evidence type="ECO:0000313" key="4">
    <source>
        <dbReference type="RefSeq" id="XP_002731054.1"/>
    </source>
</evidence>
<dbReference type="PANTHER" id="PTHR46917">
    <property type="entry name" value="MORN REPEAT-CONTAINING PROTEIN 2"/>
    <property type="match status" value="1"/>
</dbReference>
<reference evidence="4" key="1">
    <citation type="submission" date="2025-08" db="UniProtKB">
        <authorList>
            <consortium name="RefSeq"/>
        </authorList>
    </citation>
    <scope>IDENTIFICATION</scope>
    <source>
        <tissue evidence="4">Testes</tissue>
    </source>
</reference>
<gene>
    <name evidence="4" type="primary">LOC100366738</name>
</gene>
<evidence type="ECO:0000313" key="3">
    <source>
        <dbReference type="Proteomes" id="UP000694865"/>
    </source>
</evidence>
<evidence type="ECO:0000256" key="2">
    <source>
        <dbReference type="SAM" id="MobiDB-lite"/>
    </source>
</evidence>
<dbReference type="Pfam" id="PF02493">
    <property type="entry name" value="MORN"/>
    <property type="match status" value="3"/>
</dbReference>
<feature type="compositionally biased region" description="Polar residues" evidence="2">
    <location>
        <begin position="55"/>
        <end position="64"/>
    </location>
</feature>
<dbReference type="SMART" id="SM00698">
    <property type="entry name" value="MORN"/>
    <property type="match status" value="3"/>
</dbReference>
<dbReference type="Proteomes" id="UP000694865">
    <property type="component" value="Unplaced"/>
</dbReference>
<keyword evidence="1" id="KW-0677">Repeat</keyword>
<dbReference type="RefSeq" id="XP_002731054.1">
    <property type="nucleotide sequence ID" value="XM_002731008.2"/>
</dbReference>
<feature type="compositionally biased region" description="Basic and acidic residues" evidence="2">
    <location>
        <begin position="30"/>
        <end position="44"/>
    </location>
</feature>
<dbReference type="InterPro" id="IPR052849">
    <property type="entry name" value="MORN_repeat_protein"/>
</dbReference>
<evidence type="ECO:0000256" key="1">
    <source>
        <dbReference type="ARBA" id="ARBA00022737"/>
    </source>
</evidence>
<keyword evidence="3" id="KW-1185">Reference proteome</keyword>
<dbReference type="Gene3D" id="2.20.110.10">
    <property type="entry name" value="Histone H3 K4-specific methyltransferase SET7/9 N-terminal domain"/>
    <property type="match status" value="2"/>
</dbReference>
<dbReference type="SUPFAM" id="SSF82185">
    <property type="entry name" value="Histone H3 K4-specific methyltransferase SET7/9 N-terminal domain"/>
    <property type="match status" value="1"/>
</dbReference>